<dbReference type="VEuPathDB" id="FungiDB:PGTG_07929"/>
<dbReference type="RefSeq" id="XP_003326099.1">
    <property type="nucleotide sequence ID" value="XM_003326051.2"/>
</dbReference>
<reference key="1">
    <citation type="submission" date="2007-01" db="EMBL/GenBank/DDBJ databases">
        <title>The Genome Sequence of Puccinia graminis f. sp. tritici Strain CRL 75-36-700-3.</title>
        <authorList>
            <consortium name="The Broad Institute Genome Sequencing Platform"/>
            <person name="Birren B."/>
            <person name="Lander E."/>
            <person name="Galagan J."/>
            <person name="Nusbaum C."/>
            <person name="Devon K."/>
            <person name="Cuomo C."/>
            <person name="Jaffe D."/>
            <person name="Butler J."/>
            <person name="Alvarez P."/>
            <person name="Gnerre S."/>
            <person name="Grabherr M."/>
            <person name="Mauceli E."/>
            <person name="Brockman W."/>
            <person name="Young S."/>
            <person name="LaButti K."/>
            <person name="Sykes S."/>
            <person name="DeCaprio D."/>
            <person name="Crawford M."/>
            <person name="Koehrsen M."/>
            <person name="Engels R."/>
            <person name="Montgomery P."/>
            <person name="Pearson M."/>
            <person name="Howarth C."/>
            <person name="Larson L."/>
            <person name="White J."/>
            <person name="Zeng Q."/>
            <person name="Kodira C."/>
            <person name="Yandava C."/>
            <person name="Alvarado L."/>
            <person name="O'Leary S."/>
            <person name="Szabo L."/>
            <person name="Dean R."/>
            <person name="Schein J."/>
        </authorList>
    </citation>
    <scope>NUCLEOTIDE SEQUENCE</scope>
    <source>
        <strain>CRL 75-36-700-3</strain>
    </source>
</reference>
<feature type="compositionally biased region" description="Polar residues" evidence="1">
    <location>
        <begin position="87"/>
        <end position="107"/>
    </location>
</feature>
<gene>
    <name evidence="2" type="ORF">PGTG_07929</name>
</gene>
<dbReference type="HOGENOM" id="CLU_2074296_0_0_1"/>
<dbReference type="AlphaFoldDB" id="E3KBI2"/>
<feature type="compositionally biased region" description="Low complexity" evidence="1">
    <location>
        <begin position="44"/>
        <end position="53"/>
    </location>
</feature>
<dbReference type="InParanoid" id="E3KBI2"/>
<feature type="compositionally biased region" description="Basic and acidic residues" evidence="1">
    <location>
        <begin position="109"/>
        <end position="118"/>
    </location>
</feature>
<feature type="region of interest" description="Disordered" evidence="1">
    <location>
        <begin position="70"/>
        <end position="118"/>
    </location>
</feature>
<feature type="region of interest" description="Disordered" evidence="1">
    <location>
        <begin position="23"/>
        <end position="57"/>
    </location>
</feature>
<proteinExistence type="predicted"/>
<organism evidence="2 3">
    <name type="scientific">Puccinia graminis f. sp. tritici (strain CRL 75-36-700-3 / race SCCL)</name>
    <name type="common">Black stem rust fungus</name>
    <dbReference type="NCBI Taxonomy" id="418459"/>
    <lineage>
        <taxon>Eukaryota</taxon>
        <taxon>Fungi</taxon>
        <taxon>Dikarya</taxon>
        <taxon>Basidiomycota</taxon>
        <taxon>Pucciniomycotina</taxon>
        <taxon>Pucciniomycetes</taxon>
        <taxon>Pucciniales</taxon>
        <taxon>Pucciniaceae</taxon>
        <taxon>Puccinia</taxon>
    </lineage>
</organism>
<dbReference type="KEGG" id="pgr:PGTG_07929"/>
<evidence type="ECO:0000313" key="2">
    <source>
        <dbReference type="EMBL" id="EFP81680.1"/>
    </source>
</evidence>
<dbReference type="EMBL" id="DS178279">
    <property type="protein sequence ID" value="EFP81680.1"/>
    <property type="molecule type" value="Genomic_DNA"/>
</dbReference>
<sequence>MFRRSRIPLNSTDPSILEELLERQQQPSPPTPNTLRFMIPPESPSHSSTQHPQPRLKSLIKLDHLLRPLTILKTRRTPSTPRKPDPSRSNGLQISFLQSQVSDSGISSAKKDQEKSIN</sequence>
<accession>E3KBI2</accession>
<keyword evidence="3" id="KW-1185">Reference proteome</keyword>
<reference evidence="3" key="2">
    <citation type="journal article" date="2011" name="Proc. Natl. Acad. Sci. U.S.A.">
        <title>Obligate biotrophy features unraveled by the genomic analysis of rust fungi.</title>
        <authorList>
            <person name="Duplessis S."/>
            <person name="Cuomo C.A."/>
            <person name="Lin Y.-C."/>
            <person name="Aerts A."/>
            <person name="Tisserant E."/>
            <person name="Veneault-Fourrey C."/>
            <person name="Joly D.L."/>
            <person name="Hacquard S."/>
            <person name="Amselem J."/>
            <person name="Cantarel B.L."/>
            <person name="Chiu R."/>
            <person name="Coutinho P.M."/>
            <person name="Feau N."/>
            <person name="Field M."/>
            <person name="Frey P."/>
            <person name="Gelhaye E."/>
            <person name="Goldberg J."/>
            <person name="Grabherr M.G."/>
            <person name="Kodira C.D."/>
            <person name="Kohler A."/>
            <person name="Kuees U."/>
            <person name="Lindquist E.A."/>
            <person name="Lucas S.M."/>
            <person name="Mago R."/>
            <person name="Mauceli E."/>
            <person name="Morin E."/>
            <person name="Murat C."/>
            <person name="Pangilinan J.L."/>
            <person name="Park R."/>
            <person name="Pearson M."/>
            <person name="Quesneville H."/>
            <person name="Rouhier N."/>
            <person name="Sakthikumar S."/>
            <person name="Salamov A.A."/>
            <person name="Schmutz J."/>
            <person name="Selles B."/>
            <person name="Shapiro H."/>
            <person name="Tanguay P."/>
            <person name="Tuskan G.A."/>
            <person name="Henrissat B."/>
            <person name="Van de Peer Y."/>
            <person name="Rouze P."/>
            <person name="Ellis J.G."/>
            <person name="Dodds P.N."/>
            <person name="Schein J.E."/>
            <person name="Zhong S."/>
            <person name="Hamelin R.C."/>
            <person name="Grigoriev I.V."/>
            <person name="Szabo L.J."/>
            <person name="Martin F."/>
        </authorList>
    </citation>
    <scope>NUCLEOTIDE SEQUENCE [LARGE SCALE GENOMIC DNA]</scope>
    <source>
        <strain evidence="3">CRL 75-36-700-3 / race SCCL</strain>
    </source>
</reference>
<protein>
    <submittedName>
        <fullName evidence="2">Uncharacterized protein</fullName>
    </submittedName>
</protein>
<name>E3KBI2_PUCGT</name>
<evidence type="ECO:0000256" key="1">
    <source>
        <dbReference type="SAM" id="MobiDB-lite"/>
    </source>
</evidence>
<dbReference type="GeneID" id="10533387"/>
<evidence type="ECO:0000313" key="3">
    <source>
        <dbReference type="Proteomes" id="UP000008783"/>
    </source>
</evidence>
<dbReference type="Proteomes" id="UP000008783">
    <property type="component" value="Unassembled WGS sequence"/>
</dbReference>